<keyword evidence="2" id="KW-0732">Signal</keyword>
<feature type="signal peptide" evidence="2">
    <location>
        <begin position="1"/>
        <end position="18"/>
    </location>
</feature>
<sequence>MKAPIAIGLSLLALVAVAGVSSDRLGDAEESVASAKAPKTVKASGTGKTEVVPPDDRIHVPPPKRPMLSRGPSLRCWQYGRLILDEPVSEVPASLAGSGHRFVGRGGSLQLLDMHNSSCLIK</sequence>
<evidence type="ECO:0000256" key="1">
    <source>
        <dbReference type="SAM" id="MobiDB-lite"/>
    </source>
</evidence>
<evidence type="ECO:0000313" key="3">
    <source>
        <dbReference type="EMBL" id="MBK6974928.1"/>
    </source>
</evidence>
<comment type="caution">
    <text evidence="3">The sequence shown here is derived from an EMBL/GenBank/DDBJ whole genome shotgun (WGS) entry which is preliminary data.</text>
</comment>
<dbReference type="AlphaFoldDB" id="A0A9D7E6W1"/>
<gene>
    <name evidence="3" type="ORF">IPH26_19015</name>
</gene>
<dbReference type="EMBL" id="JADJEV010000005">
    <property type="protein sequence ID" value="MBK6974928.1"/>
    <property type="molecule type" value="Genomic_DNA"/>
</dbReference>
<organism evidence="3 4">
    <name type="scientific">Candidatus Methylophosphatis roskildensis</name>
    <dbReference type="NCBI Taxonomy" id="2899263"/>
    <lineage>
        <taxon>Bacteria</taxon>
        <taxon>Pseudomonadati</taxon>
        <taxon>Pseudomonadota</taxon>
        <taxon>Betaproteobacteria</taxon>
        <taxon>Nitrosomonadales</taxon>
        <taxon>Sterolibacteriaceae</taxon>
        <taxon>Candidatus Methylophosphatis</taxon>
    </lineage>
</organism>
<reference evidence="3" key="1">
    <citation type="submission" date="2020-10" db="EMBL/GenBank/DDBJ databases">
        <title>Connecting structure to function with the recovery of over 1000 high-quality activated sludge metagenome-assembled genomes encoding full-length rRNA genes using long-read sequencing.</title>
        <authorList>
            <person name="Singleton C.M."/>
            <person name="Petriglieri F."/>
            <person name="Kristensen J.M."/>
            <person name="Kirkegaard R.H."/>
            <person name="Michaelsen T.Y."/>
            <person name="Andersen M.H."/>
            <person name="Karst S.M."/>
            <person name="Dueholm M.S."/>
            <person name="Nielsen P.H."/>
            <person name="Albertsen M."/>
        </authorList>
    </citation>
    <scope>NUCLEOTIDE SEQUENCE</scope>
    <source>
        <strain evidence="3">Bjer_18-Q3-R1-45_BAT3C.347</strain>
    </source>
</reference>
<name>A0A9D7E6W1_9PROT</name>
<evidence type="ECO:0000256" key="2">
    <source>
        <dbReference type="SAM" id="SignalP"/>
    </source>
</evidence>
<accession>A0A9D7E6W1</accession>
<proteinExistence type="predicted"/>
<protein>
    <submittedName>
        <fullName evidence="3">Uncharacterized protein</fullName>
    </submittedName>
</protein>
<evidence type="ECO:0000313" key="4">
    <source>
        <dbReference type="Proteomes" id="UP000807785"/>
    </source>
</evidence>
<dbReference type="Proteomes" id="UP000807785">
    <property type="component" value="Unassembled WGS sequence"/>
</dbReference>
<feature type="chain" id="PRO_5038889290" evidence="2">
    <location>
        <begin position="19"/>
        <end position="122"/>
    </location>
</feature>
<feature type="region of interest" description="Disordered" evidence="1">
    <location>
        <begin position="27"/>
        <end position="69"/>
    </location>
</feature>